<dbReference type="EMBL" id="JAGEOJ010000003">
    <property type="protein sequence ID" value="MBO2447152.1"/>
    <property type="molecule type" value="Genomic_DNA"/>
</dbReference>
<dbReference type="PANTHER" id="PTHR47359">
    <property type="entry name" value="PEPTIDOGLYCAN DL-ENDOPEPTIDASE CWLO"/>
    <property type="match status" value="1"/>
</dbReference>
<organism evidence="6 7">
    <name type="scientific">Actinomadura barringtoniae</name>
    <dbReference type="NCBI Taxonomy" id="1427535"/>
    <lineage>
        <taxon>Bacteria</taxon>
        <taxon>Bacillati</taxon>
        <taxon>Actinomycetota</taxon>
        <taxon>Actinomycetes</taxon>
        <taxon>Streptosporangiales</taxon>
        <taxon>Thermomonosporaceae</taxon>
        <taxon>Actinomadura</taxon>
    </lineage>
</organism>
<evidence type="ECO:0000256" key="2">
    <source>
        <dbReference type="ARBA" id="ARBA00022670"/>
    </source>
</evidence>
<evidence type="ECO:0000256" key="3">
    <source>
        <dbReference type="ARBA" id="ARBA00022801"/>
    </source>
</evidence>
<keyword evidence="4" id="KW-0788">Thiol protease</keyword>
<evidence type="ECO:0000259" key="5">
    <source>
        <dbReference type="PROSITE" id="PS51935"/>
    </source>
</evidence>
<dbReference type="Proteomes" id="UP000669179">
    <property type="component" value="Unassembled WGS sequence"/>
</dbReference>
<sequence length="175" mass="18929">MWQYNHADWYVHKVLALAAKYAAPAPSSRGVIAVRAALRWLGTPYSWGGGGPSGPSYGIAQGSGIKGFDCSSLAQYAWAKAGVTIDRVAADQYNDGPHVPRDALQPGDLLFFATNTSDLRTIHHVGIYLGRGRMVHAPQTGDVVRISDFAHNAYRQSQYVGATRPSPTNHHNSQV</sequence>
<dbReference type="InterPro" id="IPR000064">
    <property type="entry name" value="NLP_P60_dom"/>
</dbReference>
<comment type="similarity">
    <text evidence="1">Belongs to the peptidase C40 family.</text>
</comment>
<proteinExistence type="inferred from homology"/>
<dbReference type="PROSITE" id="PS51935">
    <property type="entry name" value="NLPC_P60"/>
    <property type="match status" value="1"/>
</dbReference>
<name>A0A939P8B0_9ACTN</name>
<dbReference type="Pfam" id="PF00877">
    <property type="entry name" value="NLPC_P60"/>
    <property type="match status" value="1"/>
</dbReference>
<keyword evidence="3" id="KW-0378">Hydrolase</keyword>
<evidence type="ECO:0000256" key="1">
    <source>
        <dbReference type="ARBA" id="ARBA00007074"/>
    </source>
</evidence>
<evidence type="ECO:0000256" key="4">
    <source>
        <dbReference type="ARBA" id="ARBA00022807"/>
    </source>
</evidence>
<evidence type="ECO:0000313" key="6">
    <source>
        <dbReference type="EMBL" id="MBO2447152.1"/>
    </source>
</evidence>
<protein>
    <submittedName>
        <fullName evidence="6">C40 family peptidase</fullName>
    </submittedName>
</protein>
<dbReference type="InterPro" id="IPR038765">
    <property type="entry name" value="Papain-like_cys_pep_sf"/>
</dbReference>
<evidence type="ECO:0000313" key="7">
    <source>
        <dbReference type="Proteomes" id="UP000669179"/>
    </source>
</evidence>
<dbReference type="PANTHER" id="PTHR47359:SF3">
    <property type="entry name" value="NLP_P60 DOMAIN-CONTAINING PROTEIN-RELATED"/>
    <property type="match status" value="1"/>
</dbReference>
<dbReference type="InterPro" id="IPR051794">
    <property type="entry name" value="PG_Endopeptidase_C40"/>
</dbReference>
<accession>A0A939P8B0</accession>
<dbReference type="AlphaFoldDB" id="A0A939P8B0"/>
<gene>
    <name evidence="6" type="ORF">J4573_08645</name>
</gene>
<feature type="domain" description="NlpC/P60" evidence="5">
    <location>
        <begin position="27"/>
        <end position="166"/>
    </location>
</feature>
<keyword evidence="7" id="KW-1185">Reference proteome</keyword>
<dbReference type="SUPFAM" id="SSF54001">
    <property type="entry name" value="Cysteine proteinases"/>
    <property type="match status" value="1"/>
</dbReference>
<reference evidence="6" key="1">
    <citation type="submission" date="2021-03" db="EMBL/GenBank/DDBJ databases">
        <authorList>
            <person name="Kanchanasin P."/>
            <person name="Saeng-In P."/>
            <person name="Phongsopitanun W."/>
            <person name="Yuki M."/>
            <person name="Kudo T."/>
            <person name="Ohkuma M."/>
            <person name="Tanasupawat S."/>
        </authorList>
    </citation>
    <scope>NUCLEOTIDE SEQUENCE</scope>
    <source>
        <strain evidence="6">GKU 128</strain>
    </source>
</reference>
<dbReference type="Gene3D" id="3.90.1720.10">
    <property type="entry name" value="endopeptidase domain like (from Nostoc punctiforme)"/>
    <property type="match status" value="1"/>
</dbReference>
<keyword evidence="2" id="KW-0645">Protease</keyword>
<dbReference type="GO" id="GO:0006508">
    <property type="term" value="P:proteolysis"/>
    <property type="evidence" value="ECO:0007669"/>
    <property type="project" value="UniProtKB-KW"/>
</dbReference>
<dbReference type="GO" id="GO:0008234">
    <property type="term" value="F:cysteine-type peptidase activity"/>
    <property type="evidence" value="ECO:0007669"/>
    <property type="project" value="UniProtKB-KW"/>
</dbReference>
<comment type="caution">
    <text evidence="6">The sequence shown here is derived from an EMBL/GenBank/DDBJ whole genome shotgun (WGS) entry which is preliminary data.</text>
</comment>